<evidence type="ECO:0000313" key="3">
    <source>
        <dbReference type="EMBL" id="OJJ88988.1"/>
    </source>
</evidence>
<organism evidence="3 4">
    <name type="scientific">Aspergillus glaucus CBS 516.65</name>
    <dbReference type="NCBI Taxonomy" id="1160497"/>
    <lineage>
        <taxon>Eukaryota</taxon>
        <taxon>Fungi</taxon>
        <taxon>Dikarya</taxon>
        <taxon>Ascomycota</taxon>
        <taxon>Pezizomycotina</taxon>
        <taxon>Eurotiomycetes</taxon>
        <taxon>Eurotiomycetidae</taxon>
        <taxon>Eurotiales</taxon>
        <taxon>Aspergillaceae</taxon>
        <taxon>Aspergillus</taxon>
        <taxon>Aspergillus subgen. Aspergillus</taxon>
    </lineage>
</organism>
<feature type="region of interest" description="Disordered" evidence="1">
    <location>
        <begin position="1"/>
        <end position="36"/>
    </location>
</feature>
<proteinExistence type="predicted"/>
<dbReference type="AlphaFoldDB" id="A0A1L9VYI8"/>
<feature type="domain" description="Oxidoreductase-like" evidence="2">
    <location>
        <begin position="66"/>
        <end position="96"/>
    </location>
</feature>
<dbReference type="GeneID" id="34461554"/>
<reference evidence="4" key="1">
    <citation type="journal article" date="2017" name="Genome Biol.">
        <title>Comparative genomics reveals high biological diversity and specific adaptations in the industrially and medically important fungal genus Aspergillus.</title>
        <authorList>
            <person name="de Vries R.P."/>
            <person name="Riley R."/>
            <person name="Wiebenga A."/>
            <person name="Aguilar-Osorio G."/>
            <person name="Amillis S."/>
            <person name="Uchima C.A."/>
            <person name="Anderluh G."/>
            <person name="Asadollahi M."/>
            <person name="Askin M."/>
            <person name="Barry K."/>
            <person name="Battaglia E."/>
            <person name="Bayram O."/>
            <person name="Benocci T."/>
            <person name="Braus-Stromeyer S.A."/>
            <person name="Caldana C."/>
            <person name="Canovas D."/>
            <person name="Cerqueira G.C."/>
            <person name="Chen F."/>
            <person name="Chen W."/>
            <person name="Choi C."/>
            <person name="Clum A."/>
            <person name="Dos Santos R.A."/>
            <person name="Damasio A.R."/>
            <person name="Diallinas G."/>
            <person name="Emri T."/>
            <person name="Fekete E."/>
            <person name="Flipphi M."/>
            <person name="Freyberg S."/>
            <person name="Gallo A."/>
            <person name="Gournas C."/>
            <person name="Habgood R."/>
            <person name="Hainaut M."/>
            <person name="Harispe M.L."/>
            <person name="Henrissat B."/>
            <person name="Hilden K.S."/>
            <person name="Hope R."/>
            <person name="Hossain A."/>
            <person name="Karabika E."/>
            <person name="Karaffa L."/>
            <person name="Karanyi Z."/>
            <person name="Krasevec N."/>
            <person name="Kuo A."/>
            <person name="Kusch H."/>
            <person name="LaButti K."/>
            <person name="Lagendijk E.L."/>
            <person name="Lapidus A."/>
            <person name="Levasseur A."/>
            <person name="Lindquist E."/>
            <person name="Lipzen A."/>
            <person name="Logrieco A.F."/>
            <person name="MacCabe A."/>
            <person name="Maekelae M.R."/>
            <person name="Malavazi I."/>
            <person name="Melin P."/>
            <person name="Meyer V."/>
            <person name="Mielnichuk N."/>
            <person name="Miskei M."/>
            <person name="Molnar A.P."/>
            <person name="Mule G."/>
            <person name="Ngan C.Y."/>
            <person name="Orejas M."/>
            <person name="Orosz E."/>
            <person name="Ouedraogo J.P."/>
            <person name="Overkamp K.M."/>
            <person name="Park H.-S."/>
            <person name="Perrone G."/>
            <person name="Piumi F."/>
            <person name="Punt P.J."/>
            <person name="Ram A.F."/>
            <person name="Ramon A."/>
            <person name="Rauscher S."/>
            <person name="Record E."/>
            <person name="Riano-Pachon D.M."/>
            <person name="Robert V."/>
            <person name="Roehrig J."/>
            <person name="Ruller R."/>
            <person name="Salamov A."/>
            <person name="Salih N.S."/>
            <person name="Samson R.A."/>
            <person name="Sandor E."/>
            <person name="Sanguinetti M."/>
            <person name="Schuetze T."/>
            <person name="Sepcic K."/>
            <person name="Shelest E."/>
            <person name="Sherlock G."/>
            <person name="Sophianopoulou V."/>
            <person name="Squina F.M."/>
            <person name="Sun H."/>
            <person name="Susca A."/>
            <person name="Todd R.B."/>
            <person name="Tsang A."/>
            <person name="Unkles S.E."/>
            <person name="van de Wiele N."/>
            <person name="van Rossen-Uffink D."/>
            <person name="Oliveira J.V."/>
            <person name="Vesth T.C."/>
            <person name="Visser J."/>
            <person name="Yu J.-H."/>
            <person name="Zhou M."/>
            <person name="Andersen M.R."/>
            <person name="Archer D.B."/>
            <person name="Baker S.E."/>
            <person name="Benoit I."/>
            <person name="Brakhage A.A."/>
            <person name="Braus G.H."/>
            <person name="Fischer R."/>
            <person name="Frisvad J.C."/>
            <person name="Goldman G.H."/>
            <person name="Houbraken J."/>
            <person name="Oakley B."/>
            <person name="Pocsi I."/>
            <person name="Scazzocchio C."/>
            <person name="Seiboth B."/>
            <person name="vanKuyk P.A."/>
            <person name="Wortman J."/>
            <person name="Dyer P.S."/>
            <person name="Grigoriev I.V."/>
        </authorList>
    </citation>
    <scope>NUCLEOTIDE SEQUENCE [LARGE SCALE GENOMIC DNA]</scope>
    <source>
        <strain evidence="4">CBS 516.65</strain>
    </source>
</reference>
<evidence type="ECO:0000259" key="2">
    <source>
        <dbReference type="Pfam" id="PF09791"/>
    </source>
</evidence>
<dbReference type="OrthoDB" id="432685at2759"/>
<gene>
    <name evidence="3" type="ORF">ASPGLDRAFT_40894</name>
</gene>
<dbReference type="Pfam" id="PF09791">
    <property type="entry name" value="Oxidored-like"/>
    <property type="match status" value="1"/>
</dbReference>
<name>A0A1L9VYI8_ASPGL</name>
<dbReference type="Proteomes" id="UP000184300">
    <property type="component" value="Unassembled WGS sequence"/>
</dbReference>
<protein>
    <recommendedName>
        <fullName evidence="2">Oxidoreductase-like domain-containing protein</fullName>
    </recommendedName>
</protein>
<keyword evidence="4" id="KW-1185">Reference proteome</keyword>
<feature type="compositionally biased region" description="Low complexity" evidence="1">
    <location>
        <begin position="1"/>
        <end position="19"/>
    </location>
</feature>
<evidence type="ECO:0000313" key="4">
    <source>
        <dbReference type="Proteomes" id="UP000184300"/>
    </source>
</evidence>
<dbReference type="InterPro" id="IPR019180">
    <property type="entry name" value="Oxidoreductase-like_N"/>
</dbReference>
<dbReference type="VEuPathDB" id="FungiDB:ASPGLDRAFT_40894"/>
<dbReference type="RefSeq" id="XP_022405650.1">
    <property type="nucleotide sequence ID" value="XM_022545293.1"/>
</dbReference>
<evidence type="ECO:0000256" key="1">
    <source>
        <dbReference type="SAM" id="MobiDB-lite"/>
    </source>
</evidence>
<sequence>MTTNEPTTTSTPSFLSSLFIRQQQPQPPTPAYHNPTEIPAIKKAQKHASGTRTKQLIRAAERDYNDPPVPGECCGSSCDPCVMDLWREEMGVWRERWGGNVVEKKDGLDW</sequence>
<dbReference type="EMBL" id="KV878888">
    <property type="protein sequence ID" value="OJJ88988.1"/>
    <property type="molecule type" value="Genomic_DNA"/>
</dbReference>
<accession>A0A1L9VYI8</accession>